<dbReference type="GO" id="GO:0016829">
    <property type="term" value="F:lyase activity"/>
    <property type="evidence" value="ECO:0007669"/>
    <property type="project" value="UniProtKB-KW"/>
</dbReference>
<evidence type="ECO:0000256" key="3">
    <source>
        <dbReference type="ARBA" id="ARBA00023239"/>
    </source>
</evidence>
<dbReference type="OrthoDB" id="898870at2"/>
<dbReference type="InterPro" id="IPR001956">
    <property type="entry name" value="CBM3"/>
</dbReference>
<dbReference type="SMART" id="SM00060">
    <property type="entry name" value="FN3"/>
    <property type="match status" value="3"/>
</dbReference>
<evidence type="ECO:0000313" key="6">
    <source>
        <dbReference type="EMBL" id="SFQ16694.1"/>
    </source>
</evidence>
<feature type="domain" description="Fibronectin type-III" evidence="4">
    <location>
        <begin position="406"/>
        <end position="500"/>
    </location>
</feature>
<dbReference type="Gene3D" id="2.60.120.200">
    <property type="match status" value="2"/>
</dbReference>
<evidence type="ECO:0000259" key="5">
    <source>
        <dbReference type="PROSITE" id="PS51172"/>
    </source>
</evidence>
<dbReference type="PROSITE" id="PS50853">
    <property type="entry name" value="FN3"/>
    <property type="match status" value="2"/>
</dbReference>
<reference evidence="6 7" key="1">
    <citation type="submission" date="2016-10" db="EMBL/GenBank/DDBJ databases">
        <authorList>
            <person name="de Groot N.N."/>
        </authorList>
    </citation>
    <scope>NUCLEOTIDE SEQUENCE [LARGE SCALE GENOMIC DNA]</scope>
    <source>
        <strain evidence="7">E92,LMG 26720,CCM 7988</strain>
    </source>
</reference>
<dbReference type="Gene3D" id="2.60.40.1080">
    <property type="match status" value="1"/>
</dbReference>
<dbReference type="EMBL" id="FOXH01000011">
    <property type="protein sequence ID" value="SFQ16694.1"/>
    <property type="molecule type" value="Genomic_DNA"/>
</dbReference>
<dbReference type="Gene3D" id="1.50.10.100">
    <property type="entry name" value="Chondroitin AC/alginate lyase"/>
    <property type="match status" value="1"/>
</dbReference>
<dbReference type="SUPFAM" id="SSF49384">
    <property type="entry name" value="Carbohydrate-binding domain"/>
    <property type="match status" value="2"/>
</dbReference>
<dbReference type="SMART" id="SM01067">
    <property type="entry name" value="CBM_3"/>
    <property type="match status" value="2"/>
</dbReference>
<dbReference type="GO" id="GO:0004553">
    <property type="term" value="F:hydrolase activity, hydrolyzing O-glycosyl compounds"/>
    <property type="evidence" value="ECO:0007669"/>
    <property type="project" value="UniProtKB-ARBA"/>
</dbReference>
<dbReference type="CDD" id="cd00063">
    <property type="entry name" value="FN3"/>
    <property type="match status" value="2"/>
</dbReference>
<dbReference type="Proteomes" id="UP000199306">
    <property type="component" value="Unassembled WGS sequence"/>
</dbReference>
<feature type="domain" description="CBM3" evidence="5">
    <location>
        <begin position="1405"/>
        <end position="1558"/>
    </location>
</feature>
<dbReference type="SMART" id="SM00560">
    <property type="entry name" value="LamGL"/>
    <property type="match status" value="1"/>
</dbReference>
<dbReference type="Pfam" id="PF05426">
    <property type="entry name" value="Alginate_lyase"/>
    <property type="match status" value="1"/>
</dbReference>
<dbReference type="PROSITE" id="PS51172">
    <property type="entry name" value="CBM3"/>
    <property type="match status" value="2"/>
</dbReference>
<dbReference type="SUPFAM" id="SSF49265">
    <property type="entry name" value="Fibronectin type III"/>
    <property type="match status" value="2"/>
</dbReference>
<sequence length="1656" mass="177899">MQTNFFLKNCCAGDNIYQNPVKKTIFKSSVILTLLLIILHSTNAQTFVHPGGLHTLSDLDRMKAKVAAGEHPWIDGWNKLITDSQAQNTYTAAARANMGGSRQRADADAHAAYLNAIRWYISGDTTYAECAVRICNAWSSTVNQVPTGTDIPGLSGIPVFDFAMAAEVLRIYKGWSSADFDRFKNMMLTYFYPVCNDFLMNHNGGCISRYWSNWDICNTGAILSMGVLCDDPAKFNQAIDYFKTGAGMGSIINAVYTVHPGGLGQWQESGRDQEHAQLAVGMMASFCEVAWNQGVDLYGYDNNRLLAGAEYVARTNLSLPVPYTPYNNCDNANQLFLSINGLGRLDDRPVYEMIYNHYVVRKGLNAPNVSAMAGLMRPEHGSADHFGYGTLTFTRTASVYPPFPVPPVPNGLTVQAGVSNVSLNWNPIAGATAQGYKVLRATVSGGPYTEIYSSKENTYPGYTDWSVNNGITYYYAIAAQNQAGVSANSAEVSATPIAASAILPSGWARKDIGSVSVAGSASYGTAGNNTFIVKGSGSGIGGTADGFSYVYGSVSGDFTLTARVLAIGGTLSKTGIMFRETLDPNAKALVMKMGDAGWRQAGLGTRAATGGNMTWIGGNDYTWTPAWFRLQRSGNTFTAYQSADGVAWVAIGSTTVAMSNTYFVGLAACSGSTSGAINTTTFDNVSIVNNGTVPAAPTGIKAKGAGSRNINLSWHPVEGATGYIVKRSVNAGGAYTVIATAITDSIYADSSLSANTSYYYVISSANLAGESANSSEANAATFDLIFPPVPTGLKTFSGDANVTLNWNISKDATTYSIKRSTTVGGPFVSVGTTTSTSYSDLSVLNNSTYFYVVSAVNIKGESGNSIQVAAIPRACQLDFWNFNEINGTIANDIWGGNKGVLQAGTGLVAGKNDNAVKLTGAANSYVALPAGIVSTLNDFSIATWVKMDVLSTWMRLFDFGTGTTQYMFLTVQSAVTSGKSKVRYAIKNGGTELNVGFDYTFPLGTWVHLAVTQSGNTGNLYINGALVATNTAINIKPSNLGNTNQNYLGKSQFADPMFQGSIDDFRIYKCALSTTEIAALAANVPATQSITFNPLTTRVVGEDDFDAFASASSLLPVKYSSSDSAIARIKNDRIQIIKAGTTNITASQEGNASYSAANSVVQTLTVTRKEQTITFNAIPVKILDDQDFDTGATASSGLPVSYHISNPLVATIVNGKIHLTGIGSCLITALQAGNEMYNAAGSVSRTLTVNSTLKIKYQDADANVTNNQIKPNLIILNEGATSVSYSDLTVRYWFTAENYAGINSWIDYAQLGNNKVNIKYVALEEPRDGAFGYIEYSFAATAGNLDAGTDSGQIQSRFANTNWSDLNENDDYSHSKSNVYAYNEHITMYRNGQLVWGVEPATVNPQIALKAYTETKSNNPVSNTISTYLKINNEGNVPVSYGEVKVRYWFTKEGTSNLNYYLDYAAMINSSNIESQFVALNPTKTGANTYLELGLKTNAGTFYPLSTTGNIQYRIAKADWSDFNQADDYSYNSNNQMILNDKVTVYYQGQLISGTEPVLSTNSRISADEPLTMLQAKIYGNPVAGDKGDVEITGIQGLPLTINLVNQNGLPLLEHQINQPKETERFVFPFGQQTPGVYFLRISTALQALTVKIIKQ</sequence>
<feature type="domain" description="CBM3" evidence="5">
    <location>
        <begin position="1249"/>
        <end position="1401"/>
    </location>
</feature>
<dbReference type="InterPro" id="IPR008929">
    <property type="entry name" value="Chondroitin_lyas"/>
</dbReference>
<evidence type="ECO:0000256" key="1">
    <source>
        <dbReference type="ARBA" id="ARBA00022729"/>
    </source>
</evidence>
<dbReference type="InterPro" id="IPR003961">
    <property type="entry name" value="FN3_dom"/>
</dbReference>
<dbReference type="InterPro" id="IPR013783">
    <property type="entry name" value="Ig-like_fold"/>
</dbReference>
<protein>
    <submittedName>
        <fullName evidence="6">Por secretion system C-terminal sorting domain-containing protein</fullName>
    </submittedName>
</protein>
<dbReference type="RefSeq" id="WP_092018459.1">
    <property type="nucleotide sequence ID" value="NZ_FOXH01000011.1"/>
</dbReference>
<dbReference type="GO" id="GO:0030248">
    <property type="term" value="F:cellulose binding"/>
    <property type="evidence" value="ECO:0007669"/>
    <property type="project" value="InterPro"/>
</dbReference>
<accession>A0A1I5WAC3</accession>
<dbReference type="Pfam" id="PF00942">
    <property type="entry name" value="CBM_3"/>
    <property type="match status" value="2"/>
</dbReference>
<dbReference type="SUPFAM" id="SSF48230">
    <property type="entry name" value="Chondroitin AC/alginate lyase"/>
    <property type="match status" value="1"/>
</dbReference>
<keyword evidence="7" id="KW-1185">Reference proteome</keyword>
<dbReference type="NCBIfam" id="TIGR04183">
    <property type="entry name" value="Por_Secre_tail"/>
    <property type="match status" value="1"/>
</dbReference>
<dbReference type="GO" id="GO:0005975">
    <property type="term" value="P:carbohydrate metabolic process"/>
    <property type="evidence" value="ECO:0007669"/>
    <property type="project" value="InterPro"/>
</dbReference>
<dbReference type="InterPro" id="IPR036966">
    <property type="entry name" value="CBM3_sf"/>
</dbReference>
<dbReference type="InterPro" id="IPR008397">
    <property type="entry name" value="Alginate_lyase_dom"/>
</dbReference>
<dbReference type="STRING" id="1079859.SAMN04515674_11175"/>
<feature type="domain" description="Fibronectin type-III" evidence="4">
    <location>
        <begin position="696"/>
        <end position="784"/>
    </location>
</feature>
<evidence type="ECO:0000259" key="4">
    <source>
        <dbReference type="PROSITE" id="PS50853"/>
    </source>
</evidence>
<dbReference type="GO" id="GO:0042597">
    <property type="term" value="C:periplasmic space"/>
    <property type="evidence" value="ECO:0007669"/>
    <property type="project" value="InterPro"/>
</dbReference>
<dbReference type="SUPFAM" id="SSF49899">
    <property type="entry name" value="Concanavalin A-like lectins/glucanases"/>
    <property type="match status" value="2"/>
</dbReference>
<proteinExistence type="predicted"/>
<evidence type="ECO:0000256" key="2">
    <source>
        <dbReference type="ARBA" id="ARBA00023157"/>
    </source>
</evidence>
<keyword evidence="1" id="KW-0732">Signal</keyword>
<keyword evidence="2" id="KW-1015">Disulfide bond</keyword>
<dbReference type="InterPro" id="IPR006558">
    <property type="entry name" value="LamG-like"/>
</dbReference>
<keyword evidence="3" id="KW-0456">Lyase</keyword>
<dbReference type="InterPro" id="IPR026444">
    <property type="entry name" value="Secre_tail"/>
</dbReference>
<dbReference type="Gene3D" id="2.60.40.710">
    <property type="entry name" value="Endoglucanase-like"/>
    <property type="match status" value="2"/>
</dbReference>
<name>A0A1I5WAC3_9BACT</name>
<dbReference type="InterPro" id="IPR008965">
    <property type="entry name" value="CBM2/CBM3_carb-bd_dom_sf"/>
</dbReference>
<dbReference type="InterPro" id="IPR036116">
    <property type="entry name" value="FN3_sf"/>
</dbReference>
<dbReference type="InterPro" id="IPR013320">
    <property type="entry name" value="ConA-like_dom_sf"/>
</dbReference>
<dbReference type="Pfam" id="PF13385">
    <property type="entry name" value="Laminin_G_3"/>
    <property type="match status" value="1"/>
</dbReference>
<evidence type="ECO:0000313" key="7">
    <source>
        <dbReference type="Proteomes" id="UP000199306"/>
    </source>
</evidence>
<gene>
    <name evidence="6" type="ORF">SAMN04515674_11175</name>
</gene>
<dbReference type="Gene3D" id="2.60.40.10">
    <property type="entry name" value="Immunoglobulins"/>
    <property type="match status" value="3"/>
</dbReference>
<organism evidence="6 7">
    <name type="scientific">Pseudarcicella hirudinis</name>
    <dbReference type="NCBI Taxonomy" id="1079859"/>
    <lineage>
        <taxon>Bacteria</taxon>
        <taxon>Pseudomonadati</taxon>
        <taxon>Bacteroidota</taxon>
        <taxon>Cytophagia</taxon>
        <taxon>Cytophagales</taxon>
        <taxon>Flectobacillaceae</taxon>
        <taxon>Pseudarcicella</taxon>
    </lineage>
</organism>